<reference evidence="1 2" key="1">
    <citation type="journal article" date="2013" name="Genome Announc.">
        <title>Genome Sequence of Novosphingobium lindaniclasticum LE124T, Isolated from a Hexachlorocyclohexane Dumpsite.</title>
        <authorList>
            <person name="Saxena A."/>
            <person name="Nayyar N."/>
            <person name="Sangwan N."/>
            <person name="Kumari R."/>
            <person name="Khurana J.P."/>
            <person name="Lal R."/>
        </authorList>
    </citation>
    <scope>NUCLEOTIDE SEQUENCE [LARGE SCALE GENOMIC DNA]</scope>
    <source>
        <strain evidence="1 2">LE124</strain>
    </source>
</reference>
<keyword evidence="2" id="KW-1185">Reference proteome</keyword>
<accession>T0IUA2</accession>
<dbReference type="Proteomes" id="UP000015527">
    <property type="component" value="Unassembled WGS sequence"/>
</dbReference>
<dbReference type="AlphaFoldDB" id="T0IUA2"/>
<comment type="caution">
    <text evidence="1">The sequence shown here is derived from an EMBL/GenBank/DDBJ whole genome shotgun (WGS) entry which is preliminary data.</text>
</comment>
<protein>
    <submittedName>
        <fullName evidence="1">Uncharacterized protein</fullName>
    </submittedName>
</protein>
<proteinExistence type="predicted"/>
<evidence type="ECO:0000313" key="1">
    <source>
        <dbReference type="EMBL" id="EQB15405.1"/>
    </source>
</evidence>
<name>T0IUA2_9SPHN</name>
<dbReference type="EMBL" id="ATHL01000076">
    <property type="protein sequence ID" value="EQB15405.1"/>
    <property type="molecule type" value="Genomic_DNA"/>
</dbReference>
<organism evidence="1 2">
    <name type="scientific">Novosphingobium lindaniclasticum LE124</name>
    <dbReference type="NCBI Taxonomy" id="1096930"/>
    <lineage>
        <taxon>Bacteria</taxon>
        <taxon>Pseudomonadati</taxon>
        <taxon>Pseudomonadota</taxon>
        <taxon>Alphaproteobacteria</taxon>
        <taxon>Sphingomonadales</taxon>
        <taxon>Sphingomonadaceae</taxon>
        <taxon>Novosphingobium</taxon>
    </lineage>
</organism>
<evidence type="ECO:0000313" key="2">
    <source>
        <dbReference type="Proteomes" id="UP000015527"/>
    </source>
</evidence>
<sequence length="32" mass="3682">MAWNVAELFTMITVVIVRGRREKAFEPAFEAV</sequence>
<gene>
    <name evidence="1" type="ORF">L284_12260</name>
</gene>